<dbReference type="EMBL" id="AMZQ01000013">
    <property type="protein sequence ID" value="EKU10397.1"/>
    <property type="molecule type" value="Genomic_DNA"/>
</dbReference>
<accession>M5IDJ3</accession>
<organism evidence="2 3">
    <name type="scientific">Campylobacter showae CSUNSWCD</name>
    <dbReference type="NCBI Taxonomy" id="1244083"/>
    <lineage>
        <taxon>Bacteria</taxon>
        <taxon>Pseudomonadati</taxon>
        <taxon>Campylobacterota</taxon>
        <taxon>Epsilonproteobacteria</taxon>
        <taxon>Campylobacterales</taxon>
        <taxon>Campylobacteraceae</taxon>
        <taxon>Campylobacter</taxon>
    </lineage>
</organism>
<comment type="caution">
    <text evidence="2">The sequence shown here is derived from an EMBL/GenBank/DDBJ whole genome shotgun (WGS) entry which is preliminary data.</text>
</comment>
<feature type="transmembrane region" description="Helical" evidence="1">
    <location>
        <begin position="6"/>
        <end position="25"/>
    </location>
</feature>
<dbReference type="AlphaFoldDB" id="M5IDJ3"/>
<proteinExistence type="predicted"/>
<evidence type="ECO:0000256" key="1">
    <source>
        <dbReference type="SAM" id="Phobius"/>
    </source>
</evidence>
<sequence length="37" mass="4549">MRMCAVGVIFVHFDLVFWQILVRLYPKKRLNFIYIAF</sequence>
<reference evidence="2 3" key="1">
    <citation type="journal article" date="2013" name="Genome Announc.">
        <title>Genome Sequence of Campylobacter showae UNSWCD, Isolated from a Patient with Crohn's Disease.</title>
        <authorList>
            <person name="Tay A.P."/>
            <person name="Kaakoush N.O."/>
            <person name="Deshpande N.P."/>
            <person name="Chen Z."/>
            <person name="Mitchell H."/>
            <person name="Wilkins M.R."/>
        </authorList>
    </citation>
    <scope>NUCLEOTIDE SEQUENCE [LARGE SCALE GENOMIC DNA]</scope>
    <source>
        <strain evidence="2 3">CSUNSWCD</strain>
    </source>
</reference>
<keyword evidence="1" id="KW-1133">Transmembrane helix</keyword>
<protein>
    <submittedName>
        <fullName evidence="2">Uncharacterized protein</fullName>
    </submittedName>
</protein>
<dbReference type="Proteomes" id="UP000011939">
    <property type="component" value="Unassembled WGS sequence"/>
</dbReference>
<dbReference type="eggNOG" id="ENOG50313D3">
    <property type="taxonomic scope" value="Bacteria"/>
</dbReference>
<keyword evidence="1" id="KW-0472">Membrane</keyword>
<evidence type="ECO:0000313" key="2">
    <source>
        <dbReference type="EMBL" id="EKU10397.1"/>
    </source>
</evidence>
<evidence type="ECO:0000313" key="3">
    <source>
        <dbReference type="Proteomes" id="UP000011939"/>
    </source>
</evidence>
<gene>
    <name evidence="2" type="ORF">CSUNSWCD_925</name>
</gene>
<dbReference type="PATRIC" id="fig|1244083.3.peg.2169"/>
<name>M5IDJ3_9BACT</name>
<keyword evidence="1" id="KW-0812">Transmembrane</keyword>